<dbReference type="PANTHER" id="PTHR36842:SF1">
    <property type="entry name" value="PROTEIN TOLB"/>
    <property type="match status" value="1"/>
</dbReference>
<evidence type="ECO:0000313" key="3">
    <source>
        <dbReference type="Proteomes" id="UP001500571"/>
    </source>
</evidence>
<comment type="caution">
    <text evidence="2">The sequence shown here is derived from an EMBL/GenBank/DDBJ whole genome shotgun (WGS) entry which is preliminary data.</text>
</comment>
<gene>
    <name evidence="2" type="ORF">GCM10009798_06600</name>
</gene>
<dbReference type="Proteomes" id="UP001500571">
    <property type="component" value="Unassembled WGS sequence"/>
</dbReference>
<organism evidence="2 3">
    <name type="scientific">Nocardioides panacihumi</name>
    <dbReference type="NCBI Taxonomy" id="400774"/>
    <lineage>
        <taxon>Bacteria</taxon>
        <taxon>Bacillati</taxon>
        <taxon>Actinomycetota</taxon>
        <taxon>Actinomycetes</taxon>
        <taxon>Propionibacteriales</taxon>
        <taxon>Nocardioidaceae</taxon>
        <taxon>Nocardioides</taxon>
    </lineage>
</organism>
<dbReference type="SUPFAM" id="SSF82171">
    <property type="entry name" value="DPP6 N-terminal domain-like"/>
    <property type="match status" value="1"/>
</dbReference>
<dbReference type="InterPro" id="IPR011659">
    <property type="entry name" value="WD40"/>
</dbReference>
<evidence type="ECO:0008006" key="4">
    <source>
        <dbReference type="Google" id="ProtNLM"/>
    </source>
</evidence>
<comment type="similarity">
    <text evidence="1">Belongs to the TolB family.</text>
</comment>
<dbReference type="Pfam" id="PF07676">
    <property type="entry name" value="PD40"/>
    <property type="match status" value="2"/>
</dbReference>
<proteinExistence type="inferred from homology"/>
<accession>A0ABN2QDA4</accession>
<protein>
    <recommendedName>
        <fullName evidence="4">Dipeptidylpeptidase IV N-terminal domain-containing protein</fullName>
    </recommendedName>
</protein>
<reference evidence="2 3" key="1">
    <citation type="journal article" date="2019" name="Int. J. Syst. Evol. Microbiol.">
        <title>The Global Catalogue of Microorganisms (GCM) 10K type strain sequencing project: providing services to taxonomists for standard genome sequencing and annotation.</title>
        <authorList>
            <consortium name="The Broad Institute Genomics Platform"/>
            <consortium name="The Broad Institute Genome Sequencing Center for Infectious Disease"/>
            <person name="Wu L."/>
            <person name="Ma J."/>
        </authorList>
    </citation>
    <scope>NUCLEOTIDE SEQUENCE [LARGE SCALE GENOMIC DNA]</scope>
    <source>
        <strain evidence="2 3">JCM 15309</strain>
    </source>
</reference>
<dbReference type="Gene3D" id="2.120.10.30">
    <property type="entry name" value="TolB, C-terminal domain"/>
    <property type="match status" value="2"/>
</dbReference>
<evidence type="ECO:0000256" key="1">
    <source>
        <dbReference type="ARBA" id="ARBA00009820"/>
    </source>
</evidence>
<dbReference type="PANTHER" id="PTHR36842">
    <property type="entry name" value="PROTEIN TOLB HOMOLOG"/>
    <property type="match status" value="1"/>
</dbReference>
<dbReference type="EMBL" id="BAAAPB010000001">
    <property type="protein sequence ID" value="GAA1950036.1"/>
    <property type="molecule type" value="Genomic_DNA"/>
</dbReference>
<sequence length="352" mass="37513">MFEQQRPDGDLDPAYEVLTNEVPRRGHRRTTWLTVAAAGILAATAFTVTHHGGHRTQPASAPAPSVTVVGPTGALILVGADGRRRLMPNVKLTAPIALSPDGRKVAYVGIGAGGDEGLWVADSDGSNAGQLPLCRRCVPGWGLDWSHDGTRLAFMTSRPGEPTWQIRVRILATGSELEFERRGVLSDVAFSADDDRLAFVVVGSHRPVVATMDIGQGLSSLHTVSPPHRAIQTPAWSADGTAIYYTASDAKPYARWDGDSPLDLLRVSDVYALDLGTGRERSITHAATGERYYTVHRYGTRLLTIHSIHNGDTATGWLSPDGSSFEPLLDARGQLVAGASAEPLAGVDGTGR</sequence>
<evidence type="ECO:0000313" key="2">
    <source>
        <dbReference type="EMBL" id="GAA1950036.1"/>
    </source>
</evidence>
<dbReference type="InterPro" id="IPR011042">
    <property type="entry name" value="6-blade_b-propeller_TolB-like"/>
</dbReference>
<name>A0ABN2QDA4_9ACTN</name>
<dbReference type="RefSeq" id="WP_344042382.1">
    <property type="nucleotide sequence ID" value="NZ_BAAAPB010000001.1"/>
</dbReference>
<keyword evidence="3" id="KW-1185">Reference proteome</keyword>